<evidence type="ECO:0000313" key="2">
    <source>
        <dbReference type="EMBL" id="MPC25141.1"/>
    </source>
</evidence>
<protein>
    <submittedName>
        <fullName evidence="2">Uncharacterized protein</fullName>
    </submittedName>
</protein>
<accession>A0A5B7DU07</accession>
<organism evidence="2 3">
    <name type="scientific">Portunus trituberculatus</name>
    <name type="common">Swimming crab</name>
    <name type="synonym">Neptunus trituberculatus</name>
    <dbReference type="NCBI Taxonomy" id="210409"/>
    <lineage>
        <taxon>Eukaryota</taxon>
        <taxon>Metazoa</taxon>
        <taxon>Ecdysozoa</taxon>
        <taxon>Arthropoda</taxon>
        <taxon>Crustacea</taxon>
        <taxon>Multicrustacea</taxon>
        <taxon>Malacostraca</taxon>
        <taxon>Eumalacostraca</taxon>
        <taxon>Eucarida</taxon>
        <taxon>Decapoda</taxon>
        <taxon>Pleocyemata</taxon>
        <taxon>Brachyura</taxon>
        <taxon>Eubrachyura</taxon>
        <taxon>Portunoidea</taxon>
        <taxon>Portunidae</taxon>
        <taxon>Portuninae</taxon>
        <taxon>Portunus</taxon>
    </lineage>
</organism>
<gene>
    <name evidence="2" type="ORF">E2C01_018242</name>
</gene>
<sequence length="97" mass="10930">MRLPGGRNTGRSQSQVGIDTNFPGNVVAGGPEVLSTTLHYVTTFNGSQFMAGRRWTKESTAYQDAETLATIREKEGRKRAREERERRRKEVCVGEKE</sequence>
<evidence type="ECO:0000313" key="3">
    <source>
        <dbReference type="Proteomes" id="UP000324222"/>
    </source>
</evidence>
<dbReference type="AlphaFoldDB" id="A0A5B7DU07"/>
<dbReference type="EMBL" id="VSRR010001421">
    <property type="protein sequence ID" value="MPC25141.1"/>
    <property type="molecule type" value="Genomic_DNA"/>
</dbReference>
<dbReference type="Proteomes" id="UP000324222">
    <property type="component" value="Unassembled WGS sequence"/>
</dbReference>
<evidence type="ECO:0000256" key="1">
    <source>
        <dbReference type="SAM" id="MobiDB-lite"/>
    </source>
</evidence>
<comment type="caution">
    <text evidence="2">The sequence shown here is derived from an EMBL/GenBank/DDBJ whole genome shotgun (WGS) entry which is preliminary data.</text>
</comment>
<keyword evidence="3" id="KW-1185">Reference proteome</keyword>
<name>A0A5B7DU07_PORTR</name>
<feature type="compositionally biased region" description="Polar residues" evidence="1">
    <location>
        <begin position="9"/>
        <end position="18"/>
    </location>
</feature>
<proteinExistence type="predicted"/>
<feature type="region of interest" description="Disordered" evidence="1">
    <location>
        <begin position="1"/>
        <end position="23"/>
    </location>
</feature>
<reference evidence="2 3" key="1">
    <citation type="submission" date="2019-05" db="EMBL/GenBank/DDBJ databases">
        <title>Another draft genome of Portunus trituberculatus and its Hox gene families provides insights of decapod evolution.</title>
        <authorList>
            <person name="Jeong J.-H."/>
            <person name="Song I."/>
            <person name="Kim S."/>
            <person name="Choi T."/>
            <person name="Kim D."/>
            <person name="Ryu S."/>
            <person name="Kim W."/>
        </authorList>
    </citation>
    <scope>NUCLEOTIDE SEQUENCE [LARGE SCALE GENOMIC DNA]</scope>
    <source>
        <tissue evidence="2">Muscle</tissue>
    </source>
</reference>
<feature type="region of interest" description="Disordered" evidence="1">
    <location>
        <begin position="75"/>
        <end position="97"/>
    </location>
</feature>